<evidence type="ECO:0008006" key="4">
    <source>
        <dbReference type="Google" id="ProtNLM"/>
    </source>
</evidence>
<feature type="chain" id="PRO_5015709667" description="Secreted protein" evidence="1">
    <location>
        <begin position="23"/>
        <end position="101"/>
    </location>
</feature>
<reference evidence="2 3" key="1">
    <citation type="journal article" date="2018" name="Front. Microbiol.">
        <title>Genome-Wide Analysis of Corynespora cassiicola Leaf Fall Disease Putative Effectors.</title>
        <authorList>
            <person name="Lopez D."/>
            <person name="Ribeiro S."/>
            <person name="Label P."/>
            <person name="Fumanal B."/>
            <person name="Venisse J.S."/>
            <person name="Kohler A."/>
            <person name="de Oliveira R.R."/>
            <person name="Labutti K."/>
            <person name="Lipzen A."/>
            <person name="Lail K."/>
            <person name="Bauer D."/>
            <person name="Ohm R.A."/>
            <person name="Barry K.W."/>
            <person name="Spatafora J."/>
            <person name="Grigoriev I.V."/>
            <person name="Martin F.M."/>
            <person name="Pujade-Renaud V."/>
        </authorList>
    </citation>
    <scope>NUCLEOTIDE SEQUENCE [LARGE SCALE GENOMIC DNA]</scope>
    <source>
        <strain evidence="2 3">Philippines</strain>
    </source>
</reference>
<evidence type="ECO:0000313" key="3">
    <source>
        <dbReference type="Proteomes" id="UP000240883"/>
    </source>
</evidence>
<sequence>MLKRVVVKFALALGRWIPATHADDERHRLLPSVIGCGLTLHCTGNNDFRERGSGTCVQTLEGHRDAVLPLTFSYSASHSPGTYLFILKKDHIYPMLYRLHI</sequence>
<gene>
    <name evidence="2" type="ORF">BS50DRAFT_323971</name>
</gene>
<keyword evidence="1" id="KW-0732">Signal</keyword>
<evidence type="ECO:0000313" key="2">
    <source>
        <dbReference type="EMBL" id="PSN68765.1"/>
    </source>
</evidence>
<proteinExistence type="predicted"/>
<dbReference type="Proteomes" id="UP000240883">
    <property type="component" value="Unassembled WGS sequence"/>
</dbReference>
<keyword evidence="3" id="KW-1185">Reference proteome</keyword>
<evidence type="ECO:0000256" key="1">
    <source>
        <dbReference type="SAM" id="SignalP"/>
    </source>
</evidence>
<dbReference type="AlphaFoldDB" id="A0A2T2NTJ5"/>
<dbReference type="EMBL" id="KZ678133">
    <property type="protein sequence ID" value="PSN68765.1"/>
    <property type="molecule type" value="Genomic_DNA"/>
</dbReference>
<protein>
    <recommendedName>
        <fullName evidence="4">Secreted protein</fullName>
    </recommendedName>
</protein>
<organism evidence="2 3">
    <name type="scientific">Corynespora cassiicola Philippines</name>
    <dbReference type="NCBI Taxonomy" id="1448308"/>
    <lineage>
        <taxon>Eukaryota</taxon>
        <taxon>Fungi</taxon>
        <taxon>Dikarya</taxon>
        <taxon>Ascomycota</taxon>
        <taxon>Pezizomycotina</taxon>
        <taxon>Dothideomycetes</taxon>
        <taxon>Pleosporomycetidae</taxon>
        <taxon>Pleosporales</taxon>
        <taxon>Corynesporascaceae</taxon>
        <taxon>Corynespora</taxon>
    </lineage>
</organism>
<accession>A0A2T2NTJ5</accession>
<name>A0A2T2NTJ5_CORCC</name>
<feature type="signal peptide" evidence="1">
    <location>
        <begin position="1"/>
        <end position="22"/>
    </location>
</feature>